<name>A0ABP6S005_9PSEU</name>
<comment type="caution">
    <text evidence="1">The sequence shown here is derived from an EMBL/GenBank/DDBJ whole genome shotgun (WGS) entry which is preliminary data.</text>
</comment>
<evidence type="ECO:0000313" key="1">
    <source>
        <dbReference type="EMBL" id="GAA3364504.1"/>
    </source>
</evidence>
<protein>
    <recommendedName>
        <fullName evidence="3">HEAT repeat domain-containing protein</fullName>
    </recommendedName>
</protein>
<gene>
    <name evidence="1" type="ORF">GCM10020366_60630</name>
</gene>
<dbReference type="RefSeq" id="WP_258344411.1">
    <property type="nucleotide sequence ID" value="NZ_BAAAYK010000038.1"/>
</dbReference>
<evidence type="ECO:0000313" key="2">
    <source>
        <dbReference type="Proteomes" id="UP001500483"/>
    </source>
</evidence>
<organism evidence="1 2">
    <name type="scientific">Saccharopolyspora gregorii</name>
    <dbReference type="NCBI Taxonomy" id="33914"/>
    <lineage>
        <taxon>Bacteria</taxon>
        <taxon>Bacillati</taxon>
        <taxon>Actinomycetota</taxon>
        <taxon>Actinomycetes</taxon>
        <taxon>Pseudonocardiales</taxon>
        <taxon>Pseudonocardiaceae</taxon>
        <taxon>Saccharopolyspora</taxon>
    </lineage>
</organism>
<keyword evidence="2" id="KW-1185">Reference proteome</keyword>
<reference evidence="2" key="1">
    <citation type="journal article" date="2019" name="Int. J. Syst. Evol. Microbiol.">
        <title>The Global Catalogue of Microorganisms (GCM) 10K type strain sequencing project: providing services to taxonomists for standard genome sequencing and annotation.</title>
        <authorList>
            <consortium name="The Broad Institute Genomics Platform"/>
            <consortium name="The Broad Institute Genome Sequencing Center for Infectious Disease"/>
            <person name="Wu L."/>
            <person name="Ma J."/>
        </authorList>
    </citation>
    <scope>NUCLEOTIDE SEQUENCE [LARGE SCALE GENOMIC DNA]</scope>
    <source>
        <strain evidence="2">JCM 9687</strain>
    </source>
</reference>
<accession>A0ABP6S005</accession>
<sequence>MRTVFLHGEVEGFAASAAALSGRFGARPDAPDLLGVLLRDKCARDGLLARWTAPDLVRVLTEVVPRHLVLPRWAAVPALLHDWIDFLAGERLLMSGSDPVPALHAAIDEAVPAFLAAMAEPAEWGPEKFWSLAAREHGVDLGAEGEFARFVAAVDDGEVELDRAVLRAVEERADREPLPVPVHWLPPMRIPDGATPDVEAAGTPIIARMAALLRWTGTGRELGDGTELAAELDCEPDLAPATAAWADRAHLVRITDGRVVRSAISTPLLAEPGVLWTRLWQSFVLLDEVAGDDAELLDGLLDGEDAFPELVQGVLSALYTNTGAVPVEQVVGLVLHAITDRADARPAVARVVDRVLRLWEALGVLRRYRTDLPELLERIEAFAPGSADRAVVELLPLGVWAAHGSLRGYGFVAPTVEEAIALPAEVVVLALPGGPADVVDEVVAGWVGVRGRAAAAVELADLLRRVDDPEVRLGALWLLEHTGDEGVAAVRGLREDPVCGPAARMWLRVRPTERDVELRDGDELVVALDAMVVTAREDSAAFLADFRTRPTPDQLAVLDEIARAGDARADVVLGVVAAEHPDEQVSNAARECLERLNTA</sequence>
<dbReference type="EMBL" id="BAAAYK010000038">
    <property type="protein sequence ID" value="GAA3364504.1"/>
    <property type="molecule type" value="Genomic_DNA"/>
</dbReference>
<proteinExistence type="predicted"/>
<evidence type="ECO:0008006" key="3">
    <source>
        <dbReference type="Google" id="ProtNLM"/>
    </source>
</evidence>
<dbReference type="Proteomes" id="UP001500483">
    <property type="component" value="Unassembled WGS sequence"/>
</dbReference>